<dbReference type="Pfam" id="PF00990">
    <property type="entry name" value="GGDEF"/>
    <property type="match status" value="1"/>
</dbReference>
<accession>A0A849V8H8</accession>
<dbReference type="SUPFAM" id="SSF55073">
    <property type="entry name" value="Nucleotide cyclase"/>
    <property type="match status" value="1"/>
</dbReference>
<proteinExistence type="predicted"/>
<comment type="catalytic activity">
    <reaction evidence="3">
        <text>2 GTP = 3',3'-c-di-GMP + 2 diphosphate</text>
        <dbReference type="Rhea" id="RHEA:24898"/>
        <dbReference type="ChEBI" id="CHEBI:33019"/>
        <dbReference type="ChEBI" id="CHEBI:37565"/>
        <dbReference type="ChEBI" id="CHEBI:58805"/>
        <dbReference type="EC" id="2.7.7.65"/>
    </reaction>
</comment>
<evidence type="ECO:0000313" key="5">
    <source>
        <dbReference type="EMBL" id="NOU49869.1"/>
    </source>
</evidence>
<dbReference type="NCBIfam" id="TIGR00254">
    <property type="entry name" value="GGDEF"/>
    <property type="match status" value="1"/>
</dbReference>
<evidence type="ECO:0000313" key="6">
    <source>
        <dbReference type="Proteomes" id="UP000586305"/>
    </source>
</evidence>
<feature type="domain" description="GGDEF" evidence="4">
    <location>
        <begin position="169"/>
        <end position="301"/>
    </location>
</feature>
<dbReference type="InterPro" id="IPR029787">
    <property type="entry name" value="Nucleotide_cyclase"/>
</dbReference>
<evidence type="ECO:0000256" key="3">
    <source>
        <dbReference type="ARBA" id="ARBA00034247"/>
    </source>
</evidence>
<keyword evidence="6" id="KW-1185">Reference proteome</keyword>
<dbReference type="RefSeq" id="WP_171624959.1">
    <property type="nucleotide sequence ID" value="NZ_JABBPG010000002.1"/>
</dbReference>
<organism evidence="5 6">
    <name type="scientific">Pseudoalteromonas caenipelagi</name>
    <dbReference type="NCBI Taxonomy" id="2726988"/>
    <lineage>
        <taxon>Bacteria</taxon>
        <taxon>Pseudomonadati</taxon>
        <taxon>Pseudomonadota</taxon>
        <taxon>Gammaproteobacteria</taxon>
        <taxon>Alteromonadales</taxon>
        <taxon>Pseudoalteromonadaceae</taxon>
        <taxon>Pseudoalteromonas</taxon>
    </lineage>
</organism>
<dbReference type="Gene3D" id="3.30.450.20">
    <property type="entry name" value="PAS domain"/>
    <property type="match status" value="1"/>
</dbReference>
<dbReference type="InterPro" id="IPR043128">
    <property type="entry name" value="Rev_trsase/Diguanyl_cyclase"/>
</dbReference>
<dbReference type="InterPro" id="IPR035965">
    <property type="entry name" value="PAS-like_dom_sf"/>
</dbReference>
<reference evidence="5 6" key="1">
    <citation type="submission" date="2020-04" db="EMBL/GenBank/DDBJ databases">
        <title>Pseudoalteromonas caenipelagi sp. nov., isolated from a tidal flat.</title>
        <authorList>
            <person name="Park S."/>
            <person name="Yoon J.-H."/>
        </authorList>
    </citation>
    <scope>NUCLEOTIDE SEQUENCE [LARGE SCALE GENOMIC DNA]</scope>
    <source>
        <strain evidence="5 6">JBTF-M23</strain>
    </source>
</reference>
<dbReference type="InterPro" id="IPR013656">
    <property type="entry name" value="PAS_4"/>
</dbReference>
<dbReference type="InterPro" id="IPR000160">
    <property type="entry name" value="GGDEF_dom"/>
</dbReference>
<dbReference type="FunFam" id="3.30.70.270:FF:000001">
    <property type="entry name" value="Diguanylate cyclase domain protein"/>
    <property type="match status" value="1"/>
</dbReference>
<dbReference type="Proteomes" id="UP000586305">
    <property type="component" value="Unassembled WGS sequence"/>
</dbReference>
<evidence type="ECO:0000256" key="1">
    <source>
        <dbReference type="ARBA" id="ARBA00001946"/>
    </source>
</evidence>
<dbReference type="PANTHER" id="PTHR45138">
    <property type="entry name" value="REGULATORY COMPONENTS OF SENSORY TRANSDUCTION SYSTEM"/>
    <property type="match status" value="1"/>
</dbReference>
<dbReference type="GO" id="GO:0005886">
    <property type="term" value="C:plasma membrane"/>
    <property type="evidence" value="ECO:0007669"/>
    <property type="project" value="TreeGrafter"/>
</dbReference>
<protein>
    <recommendedName>
        <fullName evidence="2">diguanylate cyclase</fullName>
        <ecNumber evidence="2">2.7.7.65</ecNumber>
    </recommendedName>
</protein>
<dbReference type="GO" id="GO:0043709">
    <property type="term" value="P:cell adhesion involved in single-species biofilm formation"/>
    <property type="evidence" value="ECO:0007669"/>
    <property type="project" value="TreeGrafter"/>
</dbReference>
<dbReference type="InterPro" id="IPR050469">
    <property type="entry name" value="Diguanylate_Cyclase"/>
</dbReference>
<dbReference type="Pfam" id="PF08448">
    <property type="entry name" value="PAS_4"/>
    <property type="match status" value="1"/>
</dbReference>
<sequence>MINAEQMSAVLAALPDPVFLLSRSGKYVAIYGGKDERYYHDGSNLIGKSIRDLIEADKANWFIDTIARALDSKALLIEEYELSNKDVKGLPDEGPSEPIWFEARITPLDFRVEDEDVVLWVASNISQRHKLESQLRKQSDTDLLTGLYNRRRLERELNYHFSAFKRHGNCVSLLMFDLDHLKTLNDSLGHHAGDQAICTVAQTLKKTLRQTDIACRFGGDEFVVILPHIKMQQATHTAQRIRSAVEEAFADVSNSPHNMITISVGVTEVLASDVSCSQALKRADAAMYEAKHQGRNAVITQ</sequence>
<dbReference type="EMBL" id="JABBPG010000002">
    <property type="protein sequence ID" value="NOU49869.1"/>
    <property type="molecule type" value="Genomic_DNA"/>
</dbReference>
<gene>
    <name evidence="5" type="ORF">HG263_04880</name>
</gene>
<dbReference type="PANTHER" id="PTHR45138:SF9">
    <property type="entry name" value="DIGUANYLATE CYCLASE DGCM-RELATED"/>
    <property type="match status" value="1"/>
</dbReference>
<evidence type="ECO:0000259" key="4">
    <source>
        <dbReference type="PROSITE" id="PS50887"/>
    </source>
</evidence>
<dbReference type="EC" id="2.7.7.65" evidence="2"/>
<dbReference type="GO" id="GO:1902201">
    <property type="term" value="P:negative regulation of bacterial-type flagellum-dependent cell motility"/>
    <property type="evidence" value="ECO:0007669"/>
    <property type="project" value="TreeGrafter"/>
</dbReference>
<dbReference type="SMART" id="SM00267">
    <property type="entry name" value="GGDEF"/>
    <property type="match status" value="1"/>
</dbReference>
<evidence type="ECO:0000256" key="2">
    <source>
        <dbReference type="ARBA" id="ARBA00012528"/>
    </source>
</evidence>
<dbReference type="AlphaFoldDB" id="A0A849V8H8"/>
<dbReference type="Gene3D" id="3.30.70.270">
    <property type="match status" value="1"/>
</dbReference>
<dbReference type="PROSITE" id="PS50887">
    <property type="entry name" value="GGDEF"/>
    <property type="match status" value="1"/>
</dbReference>
<dbReference type="GO" id="GO:0052621">
    <property type="term" value="F:diguanylate cyclase activity"/>
    <property type="evidence" value="ECO:0007669"/>
    <property type="project" value="UniProtKB-EC"/>
</dbReference>
<dbReference type="SUPFAM" id="SSF55785">
    <property type="entry name" value="PYP-like sensor domain (PAS domain)"/>
    <property type="match status" value="1"/>
</dbReference>
<comment type="cofactor">
    <cofactor evidence="1">
        <name>Mg(2+)</name>
        <dbReference type="ChEBI" id="CHEBI:18420"/>
    </cofactor>
</comment>
<comment type="caution">
    <text evidence="5">The sequence shown here is derived from an EMBL/GenBank/DDBJ whole genome shotgun (WGS) entry which is preliminary data.</text>
</comment>
<name>A0A849V8H8_9GAMM</name>
<dbReference type="CDD" id="cd01949">
    <property type="entry name" value="GGDEF"/>
    <property type="match status" value="1"/>
</dbReference>